<evidence type="ECO:0000256" key="1">
    <source>
        <dbReference type="ARBA" id="ARBA00004141"/>
    </source>
</evidence>
<dbReference type="SUPFAM" id="SSF51735">
    <property type="entry name" value="NAD(P)-binding Rossmann-fold domains"/>
    <property type="match status" value="1"/>
</dbReference>
<keyword evidence="5 6" id="KW-0472">Membrane</keyword>
<evidence type="ECO:0000256" key="5">
    <source>
        <dbReference type="ARBA" id="ARBA00023136"/>
    </source>
</evidence>
<dbReference type="Pfam" id="PF13727">
    <property type="entry name" value="CoA_binding_3"/>
    <property type="match status" value="1"/>
</dbReference>
<dbReference type="GO" id="GO:0016020">
    <property type="term" value="C:membrane"/>
    <property type="evidence" value="ECO:0007669"/>
    <property type="project" value="UniProtKB-SubCell"/>
</dbReference>
<evidence type="ECO:0000256" key="4">
    <source>
        <dbReference type="ARBA" id="ARBA00022989"/>
    </source>
</evidence>
<keyword evidence="4 6" id="KW-1133">Transmembrane helix</keyword>
<evidence type="ECO:0000256" key="6">
    <source>
        <dbReference type="SAM" id="Phobius"/>
    </source>
</evidence>
<dbReference type="NCBIfam" id="TIGR03025">
    <property type="entry name" value="EPS_sugtrans"/>
    <property type="match status" value="1"/>
</dbReference>
<dbReference type="AlphaFoldDB" id="A0A0F9Q390"/>
<dbReference type="EMBL" id="LAZR01004535">
    <property type="protein sequence ID" value="KKN07741.1"/>
    <property type="molecule type" value="Genomic_DNA"/>
</dbReference>
<feature type="transmembrane region" description="Helical" evidence="6">
    <location>
        <begin position="290"/>
        <end position="311"/>
    </location>
</feature>
<evidence type="ECO:0000259" key="7">
    <source>
        <dbReference type="Pfam" id="PF02397"/>
    </source>
</evidence>
<dbReference type="Pfam" id="PF02397">
    <property type="entry name" value="Bac_transf"/>
    <property type="match status" value="1"/>
</dbReference>
<evidence type="ECO:0000313" key="8">
    <source>
        <dbReference type="EMBL" id="KKN07741.1"/>
    </source>
</evidence>
<accession>A0A0F9Q390</accession>
<reference evidence="8" key="1">
    <citation type="journal article" date="2015" name="Nature">
        <title>Complex archaea that bridge the gap between prokaryotes and eukaryotes.</title>
        <authorList>
            <person name="Spang A."/>
            <person name="Saw J.H."/>
            <person name="Jorgensen S.L."/>
            <person name="Zaremba-Niedzwiedzka K."/>
            <person name="Martijn J."/>
            <person name="Lind A.E."/>
            <person name="van Eijk R."/>
            <person name="Schleper C."/>
            <person name="Guy L."/>
            <person name="Ettema T.J."/>
        </authorList>
    </citation>
    <scope>NUCLEOTIDE SEQUENCE</scope>
</reference>
<feature type="transmembrane region" description="Helical" evidence="6">
    <location>
        <begin position="47"/>
        <end position="67"/>
    </location>
</feature>
<comment type="caution">
    <text evidence="8">The sequence shown here is derived from an EMBL/GenBank/DDBJ whole genome shotgun (WGS) entry which is preliminary data.</text>
</comment>
<evidence type="ECO:0000256" key="3">
    <source>
        <dbReference type="ARBA" id="ARBA00022692"/>
    </source>
</evidence>
<feature type="domain" description="Bacterial sugar transferase" evidence="7">
    <location>
        <begin position="285"/>
        <end position="460"/>
    </location>
</feature>
<name>A0A0F9Q390_9ZZZZ</name>
<dbReference type="InterPro" id="IPR036291">
    <property type="entry name" value="NAD(P)-bd_dom_sf"/>
</dbReference>
<dbReference type="PANTHER" id="PTHR30576:SF20">
    <property type="entry name" value="QUINOVOSAMINEPHOSPHOTRANSFERAE-RELATED"/>
    <property type="match status" value="1"/>
</dbReference>
<dbReference type="Gene3D" id="3.40.50.720">
    <property type="entry name" value="NAD(P)-binding Rossmann-like Domain"/>
    <property type="match status" value="1"/>
</dbReference>
<keyword evidence="2" id="KW-0808">Transferase</keyword>
<proteinExistence type="predicted"/>
<feature type="transmembrane region" description="Helical" evidence="6">
    <location>
        <begin position="88"/>
        <end position="107"/>
    </location>
</feature>
<evidence type="ECO:0000256" key="2">
    <source>
        <dbReference type="ARBA" id="ARBA00022679"/>
    </source>
</evidence>
<comment type="subcellular location">
    <subcellularLocation>
        <location evidence="1">Membrane</location>
        <topology evidence="1">Multi-pass membrane protein</topology>
    </subcellularLocation>
</comment>
<feature type="transmembrane region" description="Helical" evidence="6">
    <location>
        <begin position="5"/>
        <end position="27"/>
    </location>
</feature>
<dbReference type="InterPro" id="IPR017475">
    <property type="entry name" value="EPS_sugar_tfrase"/>
</dbReference>
<sequence>MKKKLFNLIISSLYPASDFIAVTLAILSSYNLYRLLGIGKQVYYEKTNIIALSLITALATVIIMLILRAYKKASSVLNVEEIKNAVKGVTLTFILFAVVVIFLKLAPSRYVLIFSYIFSLLFVVIERSALYHILPLSTLLRGFHKRILIYGAGELGQALYRSIINSPKLGIIPVGFVDDNPDKQDTICYQSGFNCSNGISVLGNRKSIIRLKKEFQIDEVFVTISNIDHPTLINILDYLKSENIKVSFVPNLYKVFVHKVKIDKIGQIPLVKEVDDFKNSYLGIKRYTDLLFAIVLLCLLWPLFLFIALIIKIDSKGPIFFKQDRVGKDGKIFQIYKFRSMFVNTDSYSTKPIFQYDSRITRIGRLLRKTSFDELAQIINVLKKDMFLVGPRPEMPFIVSKYNDIHKERLKILPGITGLWQLSGDRKKPIHENMDYDLYYIRNASFFLDMAILMETLIFAFKGI</sequence>
<feature type="transmembrane region" description="Helical" evidence="6">
    <location>
        <begin position="113"/>
        <end position="134"/>
    </location>
</feature>
<organism evidence="8">
    <name type="scientific">marine sediment metagenome</name>
    <dbReference type="NCBI Taxonomy" id="412755"/>
    <lineage>
        <taxon>unclassified sequences</taxon>
        <taxon>metagenomes</taxon>
        <taxon>ecological metagenomes</taxon>
    </lineage>
</organism>
<dbReference type="PANTHER" id="PTHR30576">
    <property type="entry name" value="COLANIC BIOSYNTHESIS UDP-GLUCOSE LIPID CARRIER TRANSFERASE"/>
    <property type="match status" value="1"/>
</dbReference>
<keyword evidence="3 6" id="KW-0812">Transmembrane</keyword>
<dbReference type="InterPro" id="IPR003362">
    <property type="entry name" value="Bact_transf"/>
</dbReference>
<protein>
    <recommendedName>
        <fullName evidence="7">Bacterial sugar transferase domain-containing protein</fullName>
    </recommendedName>
</protein>
<dbReference type="GO" id="GO:0016780">
    <property type="term" value="F:phosphotransferase activity, for other substituted phosphate groups"/>
    <property type="evidence" value="ECO:0007669"/>
    <property type="project" value="TreeGrafter"/>
</dbReference>
<gene>
    <name evidence="8" type="ORF">LCGC14_1063920</name>
</gene>